<dbReference type="InterPro" id="IPR036868">
    <property type="entry name" value="TusA-like_sf"/>
</dbReference>
<comment type="cofactor">
    <cofactor evidence="1">
        <name>pyridoxal 5'-phosphate</name>
        <dbReference type="ChEBI" id="CHEBI:597326"/>
    </cofactor>
</comment>
<feature type="region of interest" description="Disordered" evidence="5">
    <location>
        <begin position="379"/>
        <end position="402"/>
    </location>
</feature>
<evidence type="ECO:0000256" key="1">
    <source>
        <dbReference type="ARBA" id="ARBA00001933"/>
    </source>
</evidence>
<feature type="coiled-coil region" evidence="4">
    <location>
        <begin position="237"/>
        <end position="264"/>
    </location>
</feature>
<dbReference type="InterPro" id="IPR015421">
    <property type="entry name" value="PyrdxlP-dep_Trfase_major"/>
</dbReference>
<dbReference type="Pfam" id="PF00266">
    <property type="entry name" value="Aminotran_5"/>
    <property type="match status" value="1"/>
</dbReference>
<protein>
    <submittedName>
        <fullName evidence="7">Cysteine desulfurase/sulfurtransferase TusA family protein</fullName>
    </submittedName>
</protein>
<comment type="caution">
    <text evidence="7">The sequence shown here is derived from an EMBL/GenBank/DDBJ whole genome shotgun (WGS) entry which is preliminary data.</text>
</comment>
<dbReference type="InterPro" id="IPR015422">
    <property type="entry name" value="PyrdxlP-dep_Trfase_small"/>
</dbReference>
<sequence>MASTAPLHPVARQALNAAIDEGWADPARLYRSGRQARMLLDAAREGVAADLGARADEISFTASGTQAVQLGILGALRGNRRRGAHLVHSAVEHSSVLHTAELHEAQGGEVGVVPVDRHGRVKATQFAARLTDATALAVLQSANHEVGTVQPVEEVADLCGNVGIPLLVDAAQSAGRLPVPHGWSLLTASAHKWGGPAGVGVLAVRKGVRYASPLPSDERERGRVPGYVNVPAIVAAAASLRAVRAEAEQENARLHALVERIRTRVPALVPEVEVVGDPVRRLPHVVTFSCLYVDGEVLLGELDKAGFAVSSGSSCTSSTLTPSHVLAAMGVLTEGNVRVSLPYGTAEEDVERFLAALPGLVAAVRAPLGLDLRLPAAEPEPEPVVRTADPSADPSAEPEPAGEAEALVLDALGKRCPLPVIDLARRIGEVPPGGTVVVLADDEAARLDIPAWCDMRAQEYLGEAPAARYGADRGTAYLVRRTD</sequence>
<proteinExistence type="inferred from homology"/>
<comment type="catalytic activity">
    <reaction evidence="3">
        <text>(sulfur carrier)-H + L-cysteine = (sulfur carrier)-SH + L-alanine</text>
        <dbReference type="Rhea" id="RHEA:43892"/>
        <dbReference type="Rhea" id="RHEA-COMP:14737"/>
        <dbReference type="Rhea" id="RHEA-COMP:14739"/>
        <dbReference type="ChEBI" id="CHEBI:29917"/>
        <dbReference type="ChEBI" id="CHEBI:35235"/>
        <dbReference type="ChEBI" id="CHEBI:57972"/>
        <dbReference type="ChEBI" id="CHEBI:64428"/>
        <dbReference type="EC" id="2.8.1.7"/>
    </reaction>
</comment>
<organism evidence="7 8">
    <name type="scientific">Kitasatospora arboriphila</name>
    <dbReference type="NCBI Taxonomy" id="258052"/>
    <lineage>
        <taxon>Bacteria</taxon>
        <taxon>Bacillati</taxon>
        <taxon>Actinomycetota</taxon>
        <taxon>Actinomycetes</taxon>
        <taxon>Kitasatosporales</taxon>
        <taxon>Streptomycetaceae</taxon>
        <taxon>Kitasatospora</taxon>
    </lineage>
</organism>
<evidence type="ECO:0000256" key="5">
    <source>
        <dbReference type="SAM" id="MobiDB-lite"/>
    </source>
</evidence>
<comment type="similarity">
    <text evidence="2">Belongs to the class-V pyridoxal-phosphate-dependent aminotransferase family. NifS/IscS subfamily.</text>
</comment>
<dbReference type="EMBL" id="BAAALD010000075">
    <property type="protein sequence ID" value="GAA1109088.1"/>
    <property type="molecule type" value="Genomic_DNA"/>
</dbReference>
<gene>
    <name evidence="7" type="ORF">GCM10009663_58480</name>
</gene>
<evidence type="ECO:0000256" key="4">
    <source>
        <dbReference type="SAM" id="Coils"/>
    </source>
</evidence>
<dbReference type="InterPro" id="IPR001455">
    <property type="entry name" value="TusA-like"/>
</dbReference>
<evidence type="ECO:0000313" key="7">
    <source>
        <dbReference type="EMBL" id="GAA1109088.1"/>
    </source>
</evidence>
<evidence type="ECO:0000256" key="3">
    <source>
        <dbReference type="ARBA" id="ARBA00050776"/>
    </source>
</evidence>
<dbReference type="PANTHER" id="PTHR11601">
    <property type="entry name" value="CYSTEINE DESULFURYLASE FAMILY MEMBER"/>
    <property type="match status" value="1"/>
</dbReference>
<feature type="domain" description="UPF0033" evidence="6">
    <location>
        <begin position="409"/>
        <end position="433"/>
    </location>
</feature>
<dbReference type="Pfam" id="PF01206">
    <property type="entry name" value="TusA"/>
    <property type="match status" value="1"/>
</dbReference>
<evidence type="ECO:0000256" key="2">
    <source>
        <dbReference type="ARBA" id="ARBA00006490"/>
    </source>
</evidence>
<dbReference type="PANTHER" id="PTHR11601:SF34">
    <property type="entry name" value="CYSTEINE DESULFURASE"/>
    <property type="match status" value="1"/>
</dbReference>
<dbReference type="Gene3D" id="3.90.1150.10">
    <property type="entry name" value="Aspartate Aminotransferase, domain 1"/>
    <property type="match status" value="1"/>
</dbReference>
<dbReference type="Proteomes" id="UP001499987">
    <property type="component" value="Unassembled WGS sequence"/>
</dbReference>
<evidence type="ECO:0000313" key="8">
    <source>
        <dbReference type="Proteomes" id="UP001499987"/>
    </source>
</evidence>
<dbReference type="Gene3D" id="3.40.640.10">
    <property type="entry name" value="Type I PLP-dependent aspartate aminotransferase-like (Major domain)"/>
    <property type="match status" value="1"/>
</dbReference>
<dbReference type="CDD" id="cd00291">
    <property type="entry name" value="SirA_YedF_YeeD"/>
    <property type="match status" value="1"/>
</dbReference>
<dbReference type="PROSITE" id="PS01148">
    <property type="entry name" value="UPF0033"/>
    <property type="match status" value="1"/>
</dbReference>
<keyword evidence="4" id="KW-0175">Coiled coil</keyword>
<name>A0ABN1TZ15_9ACTN</name>
<reference evidence="7 8" key="1">
    <citation type="journal article" date="2019" name="Int. J. Syst. Evol. Microbiol.">
        <title>The Global Catalogue of Microorganisms (GCM) 10K type strain sequencing project: providing services to taxonomists for standard genome sequencing and annotation.</title>
        <authorList>
            <consortium name="The Broad Institute Genomics Platform"/>
            <consortium name="The Broad Institute Genome Sequencing Center for Infectious Disease"/>
            <person name="Wu L."/>
            <person name="Ma J."/>
        </authorList>
    </citation>
    <scope>NUCLEOTIDE SEQUENCE [LARGE SCALE GENOMIC DNA]</scope>
    <source>
        <strain evidence="7 8">JCM 13002</strain>
    </source>
</reference>
<dbReference type="InterPro" id="IPR015424">
    <property type="entry name" value="PyrdxlP-dep_Trfase"/>
</dbReference>
<feature type="compositionally biased region" description="Low complexity" evidence="5">
    <location>
        <begin position="388"/>
        <end position="402"/>
    </location>
</feature>
<dbReference type="InterPro" id="IPR000192">
    <property type="entry name" value="Aminotrans_V_dom"/>
</dbReference>
<dbReference type="SUPFAM" id="SSF53383">
    <property type="entry name" value="PLP-dependent transferases"/>
    <property type="match status" value="1"/>
</dbReference>
<evidence type="ECO:0000259" key="6">
    <source>
        <dbReference type="PROSITE" id="PS01148"/>
    </source>
</evidence>
<keyword evidence="8" id="KW-1185">Reference proteome</keyword>
<dbReference type="SUPFAM" id="SSF64307">
    <property type="entry name" value="SirA-like"/>
    <property type="match status" value="1"/>
</dbReference>
<dbReference type="Gene3D" id="3.30.110.40">
    <property type="entry name" value="TusA-like domain"/>
    <property type="match status" value="1"/>
</dbReference>
<accession>A0ABN1TZ15</accession>